<sequence length="70" mass="7680">MASIFRTLKRRTIRAVKTMMTKLGCGEIRLRHIVSKKASAADETGASNQVNIALLTTTACDSDALRTTRQ</sequence>
<accession>A0AAV1J9E8</accession>
<name>A0AAV1J9E8_9NEOP</name>
<protein>
    <submittedName>
        <fullName evidence="1">Uncharacterized protein</fullName>
    </submittedName>
</protein>
<evidence type="ECO:0000313" key="1">
    <source>
        <dbReference type="EMBL" id="CAK1546098.1"/>
    </source>
</evidence>
<evidence type="ECO:0000313" key="2">
    <source>
        <dbReference type="Proteomes" id="UP001497472"/>
    </source>
</evidence>
<dbReference type="Proteomes" id="UP001497472">
    <property type="component" value="Unassembled WGS sequence"/>
</dbReference>
<organism evidence="1 2">
    <name type="scientific">Leptosia nina</name>
    <dbReference type="NCBI Taxonomy" id="320188"/>
    <lineage>
        <taxon>Eukaryota</taxon>
        <taxon>Metazoa</taxon>
        <taxon>Ecdysozoa</taxon>
        <taxon>Arthropoda</taxon>
        <taxon>Hexapoda</taxon>
        <taxon>Insecta</taxon>
        <taxon>Pterygota</taxon>
        <taxon>Neoptera</taxon>
        <taxon>Endopterygota</taxon>
        <taxon>Lepidoptera</taxon>
        <taxon>Glossata</taxon>
        <taxon>Ditrysia</taxon>
        <taxon>Papilionoidea</taxon>
        <taxon>Pieridae</taxon>
        <taxon>Pierinae</taxon>
        <taxon>Leptosia</taxon>
    </lineage>
</organism>
<dbReference type="EMBL" id="CAVLEF010000007">
    <property type="protein sequence ID" value="CAK1546098.1"/>
    <property type="molecule type" value="Genomic_DNA"/>
</dbReference>
<proteinExistence type="predicted"/>
<gene>
    <name evidence="1" type="ORF">LNINA_LOCUS5696</name>
</gene>
<reference evidence="1 2" key="1">
    <citation type="submission" date="2023-11" db="EMBL/GenBank/DDBJ databases">
        <authorList>
            <person name="Okamura Y."/>
        </authorList>
    </citation>
    <scope>NUCLEOTIDE SEQUENCE [LARGE SCALE GENOMIC DNA]</scope>
</reference>
<keyword evidence="2" id="KW-1185">Reference proteome</keyword>
<comment type="caution">
    <text evidence="1">The sequence shown here is derived from an EMBL/GenBank/DDBJ whole genome shotgun (WGS) entry which is preliminary data.</text>
</comment>
<dbReference type="AlphaFoldDB" id="A0AAV1J9E8"/>